<keyword evidence="16" id="KW-0670">Pyruvate</keyword>
<dbReference type="GO" id="GO:0004634">
    <property type="term" value="F:phosphopyruvate hydratase activity"/>
    <property type="evidence" value="ECO:0007669"/>
    <property type="project" value="UniProtKB-UniRule"/>
</dbReference>
<dbReference type="PIRSF" id="PIRSF001400">
    <property type="entry name" value="Enolase"/>
    <property type="match status" value="1"/>
</dbReference>
<dbReference type="EMBL" id="CP014691">
    <property type="protein sequence ID" value="AQS87353.1"/>
    <property type="molecule type" value="Genomic_DNA"/>
</dbReference>
<dbReference type="CDD" id="cd03313">
    <property type="entry name" value="enolase"/>
    <property type="match status" value="1"/>
</dbReference>
<feature type="binding site" evidence="14">
    <location>
        <position position="164"/>
    </location>
    <ligand>
        <name>substrate</name>
    </ligand>
</feature>
<reference evidence="16 17" key="1">
    <citation type="submission" date="2016-03" db="EMBL/GenBank/DDBJ databases">
        <title>Acetic acid bacteria sequencing.</title>
        <authorList>
            <person name="Brandt J."/>
            <person name="Jakob F."/>
            <person name="Vogel R.F."/>
        </authorList>
    </citation>
    <scope>NUCLEOTIDE SEQUENCE [LARGE SCALE GENOMIC DNA]</scope>
    <source>
        <strain evidence="16 17">NBRC 101099</strain>
    </source>
</reference>
<dbReference type="STRING" id="320497.A0U93_04710"/>
<evidence type="ECO:0000256" key="11">
    <source>
        <dbReference type="ARBA" id="ARBA00045763"/>
    </source>
</evidence>
<dbReference type="InterPro" id="IPR000941">
    <property type="entry name" value="Enolase"/>
</dbReference>
<dbReference type="Pfam" id="PF00113">
    <property type="entry name" value="Enolase_C"/>
    <property type="match status" value="1"/>
</dbReference>
<dbReference type="RefSeq" id="WP_077806331.1">
    <property type="nucleotide sequence ID" value="NZ_BJXS01000009.1"/>
</dbReference>
<feature type="binding site" evidence="12">
    <location>
        <position position="337"/>
    </location>
    <ligand>
        <name>(2R)-2-phosphoglycerate</name>
        <dbReference type="ChEBI" id="CHEBI:58289"/>
    </ligand>
</feature>
<dbReference type="Gene3D" id="3.30.390.10">
    <property type="entry name" value="Enolase-like, N-terminal domain"/>
    <property type="match status" value="1"/>
</dbReference>
<dbReference type="Gene3D" id="3.20.20.120">
    <property type="entry name" value="Enolase-like C-terminal domain"/>
    <property type="match status" value="1"/>
</dbReference>
<dbReference type="AlphaFoldDB" id="A0A1U9KNM0"/>
<feature type="binding site" evidence="14">
    <location>
        <position position="388"/>
    </location>
    <ligand>
        <name>substrate</name>
    </ligand>
</feature>
<dbReference type="OrthoDB" id="9804716at2"/>
<keyword evidence="8 12" id="KW-0460">Magnesium</keyword>
<proteinExistence type="inferred from homology"/>
<evidence type="ECO:0000256" key="15">
    <source>
        <dbReference type="PIRSR" id="PIRSR001400-3"/>
    </source>
</evidence>
<evidence type="ECO:0000256" key="10">
    <source>
        <dbReference type="ARBA" id="ARBA00023239"/>
    </source>
</evidence>
<evidence type="ECO:0000256" key="6">
    <source>
        <dbReference type="ARBA" id="ARBA00022525"/>
    </source>
</evidence>
<keyword evidence="9 12" id="KW-0324">Glycolysis</keyword>
<keyword evidence="7 12" id="KW-0479">Metal-binding</keyword>
<evidence type="ECO:0000256" key="2">
    <source>
        <dbReference type="ARBA" id="ARBA00009604"/>
    </source>
</evidence>
<dbReference type="EC" id="4.2.1.11" evidence="3 12"/>
<keyword evidence="5 12" id="KW-0963">Cytoplasm</keyword>
<dbReference type="PRINTS" id="PR00148">
    <property type="entry name" value="ENOLASE"/>
</dbReference>
<gene>
    <name evidence="12 16" type="primary">eno</name>
    <name evidence="16" type="ORF">A0U93_04710</name>
</gene>
<evidence type="ECO:0000256" key="1">
    <source>
        <dbReference type="ARBA" id="ARBA00005031"/>
    </source>
</evidence>
<dbReference type="InterPro" id="IPR029017">
    <property type="entry name" value="Enolase-like_N"/>
</dbReference>
<dbReference type="UniPathway" id="UPA00109">
    <property type="reaction ID" value="UER00187"/>
</dbReference>
<comment type="cofactor">
    <cofactor evidence="12">
        <name>Mg(2+)</name>
        <dbReference type="ChEBI" id="CHEBI:18420"/>
    </cofactor>
    <text evidence="12">Binds a second Mg(2+) ion via substrate during catalysis.</text>
</comment>
<dbReference type="Proteomes" id="UP000188604">
    <property type="component" value="Chromosome"/>
</dbReference>
<dbReference type="KEGG" id="nch:A0U93_04710"/>
<dbReference type="PANTHER" id="PTHR11902">
    <property type="entry name" value="ENOLASE"/>
    <property type="match status" value="1"/>
</dbReference>
<dbReference type="NCBIfam" id="TIGR01060">
    <property type="entry name" value="eno"/>
    <property type="match status" value="1"/>
</dbReference>
<feature type="binding site" evidence="12">
    <location>
        <position position="388"/>
    </location>
    <ligand>
        <name>(2R)-2-phosphoglycerate</name>
        <dbReference type="ChEBI" id="CHEBI:58289"/>
    </ligand>
</feature>
<feature type="binding site" evidence="12 15">
    <location>
        <position position="242"/>
    </location>
    <ligand>
        <name>Mg(2+)</name>
        <dbReference type="ChEBI" id="CHEBI:18420"/>
    </ligand>
</feature>
<dbReference type="GO" id="GO:0006096">
    <property type="term" value="P:glycolytic process"/>
    <property type="evidence" value="ECO:0007669"/>
    <property type="project" value="UniProtKB-UniRule"/>
</dbReference>
<dbReference type="FunFam" id="3.30.390.10:FF:000001">
    <property type="entry name" value="Enolase"/>
    <property type="match status" value="1"/>
</dbReference>
<comment type="function">
    <text evidence="11 12">Catalyzes the reversible conversion of 2-phosphoglycerate (2-PG) into phosphoenolpyruvate (PEP). It is essential for the degradation of carbohydrates via glycolysis.</text>
</comment>
<accession>A0A1U9KNM0</accession>
<keyword evidence="10 12" id="KW-0456">Lyase</keyword>
<keyword evidence="6 12" id="KW-0964">Secreted</keyword>
<feature type="binding site" evidence="14">
    <location>
        <position position="155"/>
    </location>
    <ligand>
        <name>substrate</name>
    </ligand>
</feature>
<feature type="active site" description="Proton donor" evidence="12 13">
    <location>
        <position position="205"/>
    </location>
</feature>
<dbReference type="GO" id="GO:0000287">
    <property type="term" value="F:magnesium ion binding"/>
    <property type="evidence" value="ECO:0007669"/>
    <property type="project" value="UniProtKB-UniRule"/>
</dbReference>
<comment type="catalytic activity">
    <reaction evidence="12">
        <text>(2R)-2-phosphoglycerate = phosphoenolpyruvate + H2O</text>
        <dbReference type="Rhea" id="RHEA:10164"/>
        <dbReference type="ChEBI" id="CHEBI:15377"/>
        <dbReference type="ChEBI" id="CHEBI:58289"/>
        <dbReference type="ChEBI" id="CHEBI:58702"/>
        <dbReference type="EC" id="4.2.1.11"/>
    </reaction>
</comment>
<comment type="pathway">
    <text evidence="1 12">Carbohydrate degradation; glycolysis; pyruvate from D-glyceraldehyde 3-phosphate: step 4/5.</text>
</comment>
<protein>
    <recommendedName>
        <fullName evidence="4 12">Enolase</fullName>
        <ecNumber evidence="3 12">4.2.1.11</ecNumber>
    </recommendedName>
    <alternativeName>
        <fullName evidence="12">2-phospho-D-glycerate hydro-lyase</fullName>
    </alternativeName>
    <alternativeName>
        <fullName evidence="12">2-phosphoglycerate dehydratase</fullName>
    </alternativeName>
</protein>
<dbReference type="SFLD" id="SFLDF00002">
    <property type="entry name" value="enolase"/>
    <property type="match status" value="1"/>
</dbReference>
<dbReference type="FunFam" id="3.20.20.120:FF:000001">
    <property type="entry name" value="Enolase"/>
    <property type="match status" value="1"/>
</dbReference>
<comment type="subcellular location">
    <subcellularLocation>
        <location evidence="12">Cytoplasm</location>
    </subcellularLocation>
    <subcellularLocation>
        <location evidence="12">Secreted</location>
    </subcellularLocation>
    <subcellularLocation>
        <location evidence="12">Cell surface</location>
    </subcellularLocation>
    <text evidence="12">Fractions of enolase are present in both the cytoplasm and on the cell surface.</text>
</comment>
<dbReference type="PROSITE" id="PS00164">
    <property type="entry name" value="ENOLASE"/>
    <property type="match status" value="1"/>
</dbReference>
<feature type="binding site" evidence="12">
    <location>
        <position position="163"/>
    </location>
    <ligand>
        <name>(2R)-2-phosphoglycerate</name>
        <dbReference type="ChEBI" id="CHEBI:58289"/>
    </ligand>
</feature>
<dbReference type="InterPro" id="IPR020809">
    <property type="entry name" value="Enolase_CS"/>
</dbReference>
<feature type="binding site" evidence="12">
    <location>
        <position position="367"/>
    </location>
    <ligand>
        <name>(2R)-2-phosphoglycerate</name>
        <dbReference type="ChEBI" id="CHEBI:58289"/>
    </ligand>
</feature>
<dbReference type="PANTHER" id="PTHR11902:SF1">
    <property type="entry name" value="ENOLASE"/>
    <property type="match status" value="1"/>
</dbReference>
<feature type="active site" description="Proton acceptor" evidence="12 13">
    <location>
        <position position="337"/>
    </location>
</feature>
<evidence type="ECO:0000313" key="17">
    <source>
        <dbReference type="Proteomes" id="UP000188604"/>
    </source>
</evidence>
<dbReference type="SFLD" id="SFLDS00001">
    <property type="entry name" value="Enolase"/>
    <property type="match status" value="1"/>
</dbReference>
<evidence type="ECO:0000256" key="7">
    <source>
        <dbReference type="ARBA" id="ARBA00022723"/>
    </source>
</evidence>
<evidence type="ECO:0000256" key="12">
    <source>
        <dbReference type="HAMAP-Rule" id="MF_00318"/>
    </source>
</evidence>
<evidence type="ECO:0000256" key="4">
    <source>
        <dbReference type="ARBA" id="ARBA00017068"/>
    </source>
</evidence>
<keyword evidence="17" id="KW-1185">Reference proteome</keyword>
<sequence length="426" mass="45239">MSAIVDIVAREILDSRGNPTVEVEVELSSGAKGRAAVPSGASTGAHEAVELRDGDMSRYGGKGVLNAAAFAEGEILETLQGAESSDQIAIDNAMIDLDGTPNKARLGANSILAVSLGIAKATALELDVPLYRYVGGVFAHTLPVPMMNIVNGGQHADNPIDIQEFMIQPVGAPTMMDAVRMGSEIFAKLKKNLAAAGHNTNVGDEGGFAPNLKSADEALGFIARSVEAAGYRLGEDVTFALDCAATEFYKDGRYKMDGEGKDLDAGGMVAYLSDLAARYPIVSIEDGLAEDDWEGWVELTRALGKKIQIVGDDLFVTNTERLRRGIEEGAANALLVKVNQIGTLTETLQAMETAHRVGYACVMSHRSGETEDSVIADLAVATNCGQIKTGSLSRSDRTAKYNQLIRIENELATAAQYAGRTILRRN</sequence>
<dbReference type="Pfam" id="PF03952">
    <property type="entry name" value="Enolase_N"/>
    <property type="match status" value="1"/>
</dbReference>
<evidence type="ECO:0000256" key="13">
    <source>
        <dbReference type="PIRSR" id="PIRSR001400-1"/>
    </source>
</evidence>
<evidence type="ECO:0000256" key="9">
    <source>
        <dbReference type="ARBA" id="ARBA00023152"/>
    </source>
</evidence>
<dbReference type="GO" id="GO:0000015">
    <property type="term" value="C:phosphopyruvate hydratase complex"/>
    <property type="evidence" value="ECO:0007669"/>
    <property type="project" value="InterPro"/>
</dbReference>
<dbReference type="SUPFAM" id="SSF54826">
    <property type="entry name" value="Enolase N-terminal domain-like"/>
    <property type="match status" value="1"/>
</dbReference>
<dbReference type="SUPFAM" id="SSF51604">
    <property type="entry name" value="Enolase C-terminal domain-like"/>
    <property type="match status" value="1"/>
</dbReference>
<dbReference type="GO" id="GO:0005576">
    <property type="term" value="C:extracellular region"/>
    <property type="evidence" value="ECO:0007669"/>
    <property type="project" value="UniProtKB-SubCell"/>
</dbReference>
<feature type="binding site" evidence="14">
    <location>
        <position position="285"/>
    </location>
    <ligand>
        <name>substrate</name>
    </ligand>
</feature>
<dbReference type="SMART" id="SM01193">
    <property type="entry name" value="Enolase_N"/>
    <property type="match status" value="1"/>
</dbReference>
<dbReference type="HAMAP" id="MF_00318">
    <property type="entry name" value="Enolase"/>
    <property type="match status" value="1"/>
</dbReference>
<comment type="cofactor">
    <cofactor evidence="15">
        <name>Mg(2+)</name>
        <dbReference type="ChEBI" id="CHEBI:18420"/>
    </cofactor>
    <text evidence="15">Mg(2+) is required for catalysis and for stabilizing the dimer.</text>
</comment>
<name>A0A1U9KNM0_9PROT</name>
<evidence type="ECO:0000256" key="8">
    <source>
        <dbReference type="ARBA" id="ARBA00022842"/>
    </source>
</evidence>
<feature type="binding site" evidence="14">
    <location>
        <position position="312"/>
    </location>
    <ligand>
        <name>substrate</name>
    </ligand>
</feature>
<dbReference type="SMART" id="SM01192">
    <property type="entry name" value="Enolase_C"/>
    <property type="match status" value="1"/>
</dbReference>
<evidence type="ECO:0000313" key="16">
    <source>
        <dbReference type="EMBL" id="AQS87353.1"/>
    </source>
</evidence>
<dbReference type="InterPro" id="IPR020810">
    <property type="entry name" value="Enolase_C"/>
</dbReference>
<dbReference type="InterPro" id="IPR020811">
    <property type="entry name" value="Enolase_N"/>
</dbReference>
<evidence type="ECO:0000256" key="14">
    <source>
        <dbReference type="PIRSR" id="PIRSR001400-2"/>
    </source>
</evidence>
<dbReference type="GO" id="GO:0009986">
    <property type="term" value="C:cell surface"/>
    <property type="evidence" value="ECO:0007669"/>
    <property type="project" value="UniProtKB-SubCell"/>
</dbReference>
<dbReference type="SFLD" id="SFLDG00178">
    <property type="entry name" value="enolase"/>
    <property type="match status" value="1"/>
</dbReference>
<feature type="binding site" evidence="14">
    <location>
        <begin position="364"/>
        <end position="367"/>
    </location>
    <ligand>
        <name>substrate</name>
    </ligand>
</feature>
<feature type="binding site" evidence="12 15">
    <location>
        <position position="285"/>
    </location>
    <ligand>
        <name>Mg(2+)</name>
        <dbReference type="ChEBI" id="CHEBI:18420"/>
    </ligand>
</feature>
<evidence type="ECO:0000256" key="5">
    <source>
        <dbReference type="ARBA" id="ARBA00022490"/>
    </source>
</evidence>
<feature type="binding site" evidence="12">
    <location>
        <position position="366"/>
    </location>
    <ligand>
        <name>(2R)-2-phosphoglycerate</name>
        <dbReference type="ChEBI" id="CHEBI:58289"/>
    </ligand>
</feature>
<comment type="similarity">
    <text evidence="2 12">Belongs to the enolase family.</text>
</comment>
<evidence type="ECO:0000256" key="3">
    <source>
        <dbReference type="ARBA" id="ARBA00012058"/>
    </source>
</evidence>
<organism evidence="16 17">
    <name type="scientific">Neoasaia chiangmaiensis</name>
    <dbReference type="NCBI Taxonomy" id="320497"/>
    <lineage>
        <taxon>Bacteria</taxon>
        <taxon>Pseudomonadati</taxon>
        <taxon>Pseudomonadota</taxon>
        <taxon>Alphaproteobacteria</taxon>
        <taxon>Acetobacterales</taxon>
        <taxon>Acetobacteraceae</taxon>
        <taxon>Neoasaia</taxon>
    </lineage>
</organism>
<dbReference type="InterPro" id="IPR036849">
    <property type="entry name" value="Enolase-like_C_sf"/>
</dbReference>
<feature type="binding site" evidence="12 15">
    <location>
        <position position="312"/>
    </location>
    <ligand>
        <name>Mg(2+)</name>
        <dbReference type="ChEBI" id="CHEBI:18420"/>
    </ligand>
</feature>